<dbReference type="Pfam" id="PF08245">
    <property type="entry name" value="Mur_ligase_M"/>
    <property type="match status" value="1"/>
</dbReference>
<dbReference type="HOGENOM" id="CLU_031507_4_0_6"/>
<dbReference type="EMBL" id="AM286690">
    <property type="protein sequence ID" value="CAL16042.1"/>
    <property type="molecule type" value="Genomic_DNA"/>
</dbReference>
<comment type="caution">
    <text evidence="10">Lacks conserved residue(s) required for the propagation of feature annotation.</text>
</comment>
<dbReference type="UniPathway" id="UPA00219"/>
<dbReference type="HAMAP" id="MF_02019">
    <property type="entry name" value="MurF"/>
    <property type="match status" value="1"/>
</dbReference>
<proteinExistence type="inferred from homology"/>
<dbReference type="PANTHER" id="PTHR43024:SF1">
    <property type="entry name" value="UDP-N-ACETYLMURAMOYL-TRIPEPTIDE--D-ALANYL-D-ALANINE LIGASE"/>
    <property type="match status" value="1"/>
</dbReference>
<dbReference type="InterPro" id="IPR013221">
    <property type="entry name" value="Mur_ligase_cen"/>
</dbReference>
<dbReference type="eggNOG" id="COG0770">
    <property type="taxonomic scope" value="Bacteria"/>
</dbReference>
<dbReference type="KEGG" id="abo:ABO_0594"/>
<comment type="subcellular location">
    <subcellularLocation>
        <location evidence="10 11">Cytoplasm</location>
    </subcellularLocation>
</comment>
<dbReference type="GO" id="GO:0008360">
    <property type="term" value="P:regulation of cell shape"/>
    <property type="evidence" value="ECO:0007669"/>
    <property type="project" value="UniProtKB-KW"/>
</dbReference>
<evidence type="ECO:0000259" key="14">
    <source>
        <dbReference type="Pfam" id="PF08245"/>
    </source>
</evidence>
<dbReference type="GO" id="GO:0071555">
    <property type="term" value="P:cell wall organization"/>
    <property type="evidence" value="ECO:0007669"/>
    <property type="project" value="UniProtKB-KW"/>
</dbReference>
<evidence type="ECO:0000313" key="15">
    <source>
        <dbReference type="EMBL" id="CAL16042.1"/>
    </source>
</evidence>
<dbReference type="InterPro" id="IPR051046">
    <property type="entry name" value="MurCDEF_CellWall_CoF430Synth"/>
</dbReference>
<comment type="similarity">
    <text evidence="10">Belongs to the MurCDEF family. MurF subfamily.</text>
</comment>
<dbReference type="InterPro" id="IPR005863">
    <property type="entry name" value="UDP-N-AcMur_synth"/>
</dbReference>
<keyword evidence="16" id="KW-1185">Reference proteome</keyword>
<dbReference type="NCBIfam" id="TIGR01143">
    <property type="entry name" value="murF"/>
    <property type="match status" value="1"/>
</dbReference>
<reference evidence="15 16" key="1">
    <citation type="journal article" date="2006" name="Nat. Biotechnol.">
        <title>Genome sequence of the ubiquitous hydrocarbon-degrading marine bacterium Alcanivorax borkumensis.</title>
        <authorList>
            <person name="Schneiker S."/>
            <person name="Martins dos Santos V.A.P."/>
            <person name="Bartels D."/>
            <person name="Bekel T."/>
            <person name="Brecht M."/>
            <person name="Buhrmester J."/>
            <person name="Chernikova T.N."/>
            <person name="Denaro R."/>
            <person name="Ferrer M."/>
            <person name="Gertler C."/>
            <person name="Goesmann A."/>
            <person name="Golyshina O.V."/>
            <person name="Kaminski F."/>
            <person name="Khachane A.N."/>
            <person name="Lang S."/>
            <person name="Linke B."/>
            <person name="McHardy A.C."/>
            <person name="Meyer F."/>
            <person name="Nechitaylo T."/>
            <person name="Puehler A."/>
            <person name="Regenhardt D."/>
            <person name="Rupp O."/>
            <person name="Sabirova J.S."/>
            <person name="Selbitschka W."/>
            <person name="Yakimov M.M."/>
            <person name="Timmis K.N."/>
            <person name="Vorhoelter F.-J."/>
            <person name="Weidner S."/>
            <person name="Kaiser O."/>
            <person name="Golyshin P.N."/>
        </authorList>
    </citation>
    <scope>NUCLEOTIDE SEQUENCE [LARGE SCALE GENOMIC DNA]</scope>
    <source>
        <strain evidence="16">ATCC 700651 / DSM 11573 / NCIMB 13689 / SK2</strain>
    </source>
</reference>
<comment type="function">
    <text evidence="10 11">Involved in cell wall formation. Catalyzes the final step in the synthesis of UDP-N-acetylmuramoyl-pentapeptide, the precursor of murein.</text>
</comment>
<evidence type="ECO:0000256" key="8">
    <source>
        <dbReference type="ARBA" id="ARBA00023306"/>
    </source>
</evidence>
<dbReference type="AlphaFoldDB" id="Q0VS06"/>
<accession>Q0VS06</accession>
<dbReference type="GO" id="GO:0051301">
    <property type="term" value="P:cell division"/>
    <property type="evidence" value="ECO:0007669"/>
    <property type="project" value="UniProtKB-KW"/>
</dbReference>
<keyword evidence="3 10" id="KW-0132">Cell division</keyword>
<dbReference type="InterPro" id="IPR036565">
    <property type="entry name" value="Mur-like_cat_sf"/>
</dbReference>
<dbReference type="Pfam" id="PF01225">
    <property type="entry name" value="Mur_ligase"/>
    <property type="match status" value="1"/>
</dbReference>
<keyword evidence="5 10" id="KW-0067">ATP-binding</keyword>
<evidence type="ECO:0000256" key="4">
    <source>
        <dbReference type="ARBA" id="ARBA00022741"/>
    </source>
</evidence>
<evidence type="ECO:0000256" key="6">
    <source>
        <dbReference type="ARBA" id="ARBA00022960"/>
    </source>
</evidence>
<dbReference type="GO" id="GO:0009252">
    <property type="term" value="P:peptidoglycan biosynthetic process"/>
    <property type="evidence" value="ECO:0007669"/>
    <property type="project" value="UniProtKB-UniRule"/>
</dbReference>
<dbReference type="SUPFAM" id="SSF63418">
    <property type="entry name" value="MurE/MurF N-terminal domain"/>
    <property type="match status" value="1"/>
</dbReference>
<dbReference type="SUPFAM" id="SSF53244">
    <property type="entry name" value="MurD-like peptide ligases, peptide-binding domain"/>
    <property type="match status" value="1"/>
</dbReference>
<dbReference type="InterPro" id="IPR035911">
    <property type="entry name" value="MurE/MurF_N"/>
</dbReference>
<keyword evidence="9 10" id="KW-0961">Cell wall biogenesis/degradation</keyword>
<keyword evidence="8 10" id="KW-0131">Cell cycle</keyword>
<evidence type="ECO:0000256" key="11">
    <source>
        <dbReference type="RuleBase" id="RU004136"/>
    </source>
</evidence>
<evidence type="ECO:0000259" key="12">
    <source>
        <dbReference type="Pfam" id="PF01225"/>
    </source>
</evidence>
<evidence type="ECO:0000256" key="5">
    <source>
        <dbReference type="ARBA" id="ARBA00022840"/>
    </source>
</evidence>
<keyword evidence="4 10" id="KW-0547">Nucleotide-binding</keyword>
<evidence type="ECO:0000256" key="1">
    <source>
        <dbReference type="ARBA" id="ARBA00022490"/>
    </source>
</evidence>
<gene>
    <name evidence="10 15" type="primary">murF</name>
    <name evidence="15" type="ordered locus">ABO_0594</name>
</gene>
<dbReference type="STRING" id="393595.ABO_0594"/>
<evidence type="ECO:0000256" key="7">
    <source>
        <dbReference type="ARBA" id="ARBA00022984"/>
    </source>
</evidence>
<dbReference type="InterPro" id="IPR000713">
    <property type="entry name" value="Mur_ligase_N"/>
</dbReference>
<dbReference type="InterPro" id="IPR036615">
    <property type="entry name" value="Mur_ligase_C_dom_sf"/>
</dbReference>
<dbReference type="SUPFAM" id="SSF53623">
    <property type="entry name" value="MurD-like peptide ligases, catalytic domain"/>
    <property type="match status" value="1"/>
</dbReference>
<keyword evidence="6 10" id="KW-0133">Cell shape</keyword>
<dbReference type="Gene3D" id="3.40.1390.10">
    <property type="entry name" value="MurE/MurF, N-terminal domain"/>
    <property type="match status" value="1"/>
</dbReference>
<dbReference type="Pfam" id="PF02875">
    <property type="entry name" value="Mur_ligase_C"/>
    <property type="match status" value="1"/>
</dbReference>
<dbReference type="PANTHER" id="PTHR43024">
    <property type="entry name" value="UDP-N-ACETYLMURAMOYL-TRIPEPTIDE--D-ALANYL-D-ALANINE LIGASE"/>
    <property type="match status" value="1"/>
</dbReference>
<dbReference type="GO" id="GO:0005524">
    <property type="term" value="F:ATP binding"/>
    <property type="evidence" value="ECO:0007669"/>
    <property type="project" value="UniProtKB-UniRule"/>
</dbReference>
<evidence type="ECO:0000259" key="13">
    <source>
        <dbReference type="Pfam" id="PF02875"/>
    </source>
</evidence>
<dbReference type="EC" id="6.3.2.10" evidence="10 11"/>
<dbReference type="GO" id="GO:0005737">
    <property type="term" value="C:cytoplasm"/>
    <property type="evidence" value="ECO:0007669"/>
    <property type="project" value="UniProtKB-SubCell"/>
</dbReference>
<evidence type="ECO:0000256" key="9">
    <source>
        <dbReference type="ARBA" id="ARBA00023316"/>
    </source>
</evidence>
<dbReference type="Proteomes" id="UP000008871">
    <property type="component" value="Chromosome"/>
</dbReference>
<feature type="domain" description="Mur ligase central" evidence="14">
    <location>
        <begin position="103"/>
        <end position="292"/>
    </location>
</feature>
<keyword evidence="2 10" id="KW-0436">Ligase</keyword>
<protein>
    <recommendedName>
        <fullName evidence="10 11">UDP-N-acetylmuramoyl-tripeptide--D-alanyl-D-alanine ligase</fullName>
        <ecNumber evidence="10 11">6.3.2.10</ecNumber>
    </recommendedName>
    <alternativeName>
        <fullName evidence="10">D-alanyl-D-alanine-adding enzyme</fullName>
    </alternativeName>
</protein>
<keyword evidence="7 10" id="KW-0573">Peptidoglycan synthesis</keyword>
<dbReference type="RefSeq" id="WP_011587880.1">
    <property type="nucleotide sequence ID" value="NC_008260.1"/>
</dbReference>
<dbReference type="Gene3D" id="3.40.1190.10">
    <property type="entry name" value="Mur-like, catalytic domain"/>
    <property type="match status" value="1"/>
</dbReference>
<name>Q0VS06_ALCBS</name>
<keyword evidence="1 10" id="KW-0963">Cytoplasm</keyword>
<evidence type="ECO:0000256" key="2">
    <source>
        <dbReference type="ARBA" id="ARBA00022598"/>
    </source>
</evidence>
<evidence type="ECO:0000256" key="10">
    <source>
        <dbReference type="HAMAP-Rule" id="MF_02019"/>
    </source>
</evidence>
<feature type="domain" description="Mur ligase C-terminal" evidence="13">
    <location>
        <begin position="314"/>
        <end position="431"/>
    </location>
</feature>
<feature type="domain" description="Mur ligase N-terminal catalytic" evidence="12">
    <location>
        <begin position="22"/>
        <end position="69"/>
    </location>
</feature>
<dbReference type="Gene3D" id="3.90.190.20">
    <property type="entry name" value="Mur ligase, C-terminal domain"/>
    <property type="match status" value="1"/>
</dbReference>
<comment type="pathway">
    <text evidence="10 11">Cell wall biogenesis; peptidoglycan biosynthesis.</text>
</comment>
<evidence type="ECO:0000313" key="16">
    <source>
        <dbReference type="Proteomes" id="UP000008871"/>
    </source>
</evidence>
<dbReference type="InterPro" id="IPR004101">
    <property type="entry name" value="Mur_ligase_C"/>
</dbReference>
<comment type="catalytic activity">
    <reaction evidence="10 11">
        <text>D-alanyl-D-alanine + UDP-N-acetyl-alpha-D-muramoyl-L-alanyl-gamma-D-glutamyl-meso-2,6-diaminopimelate + ATP = UDP-N-acetyl-alpha-D-muramoyl-L-alanyl-gamma-D-glutamyl-meso-2,6-diaminopimeloyl-D-alanyl-D-alanine + ADP + phosphate + H(+)</text>
        <dbReference type="Rhea" id="RHEA:28374"/>
        <dbReference type="ChEBI" id="CHEBI:15378"/>
        <dbReference type="ChEBI" id="CHEBI:30616"/>
        <dbReference type="ChEBI" id="CHEBI:43474"/>
        <dbReference type="ChEBI" id="CHEBI:57822"/>
        <dbReference type="ChEBI" id="CHEBI:61386"/>
        <dbReference type="ChEBI" id="CHEBI:83905"/>
        <dbReference type="ChEBI" id="CHEBI:456216"/>
        <dbReference type="EC" id="6.3.2.10"/>
    </reaction>
</comment>
<evidence type="ECO:0000256" key="3">
    <source>
        <dbReference type="ARBA" id="ARBA00022618"/>
    </source>
</evidence>
<dbReference type="GO" id="GO:0047480">
    <property type="term" value="F:UDP-N-acetylmuramoyl-tripeptide-D-alanyl-D-alanine ligase activity"/>
    <property type="evidence" value="ECO:0007669"/>
    <property type="project" value="UniProtKB-UniRule"/>
</dbReference>
<dbReference type="GO" id="GO:0008766">
    <property type="term" value="F:UDP-N-acetylmuramoylalanyl-D-glutamyl-2,6-diaminopimelate-D-alanyl-D-alanine ligase activity"/>
    <property type="evidence" value="ECO:0007669"/>
    <property type="project" value="RHEA"/>
</dbReference>
<sequence length="454" mass="47147">MMWLSQIAQWTGGALHGDDLKVNAVATDTRDIEPGCLFAALRGERFDAHDFLASAKNGGAIAALVEHEQDCFDNVVQVADSRKGLGRLAGGYAAQFGMPRLAVTGNAGKTTVKEMAATMLGEGTLATNGNFNNDVGVPLTLLRLRAEHRYAVIELGANAPGEIAWTSSLTRPQVVLVTNVTGAHLEGFGSMQGIADAKAEIFTGCTQGGQAIVNNDDSFADFFAEKARAAGLTVVRVSMDESTRAGADLYAENIVLHRDSAEFVLQPLGDAVLVPLPGAHQVSNALMACAAVRALGASLPQVLPRLAALKPVPGRMHIQSAGTGTVVDDTYNANPGSVRAAIDWLAAQPAPQMLVLGEMGELGPQADSLVEALGEYAQQAGIAGLVVMTGAAAAARGYGEAANIAKDYQQAANWSAPVLEQGGTVLVKGSRSAGMEAVVRLLATQEHTLTQGAR</sequence>
<organism evidence="15 16">
    <name type="scientific">Alcanivorax borkumensis (strain ATCC 700651 / DSM 11573 / NCIMB 13689 / SK2)</name>
    <dbReference type="NCBI Taxonomy" id="393595"/>
    <lineage>
        <taxon>Bacteria</taxon>
        <taxon>Pseudomonadati</taxon>
        <taxon>Pseudomonadota</taxon>
        <taxon>Gammaproteobacteria</taxon>
        <taxon>Oceanospirillales</taxon>
        <taxon>Alcanivoracaceae</taxon>
        <taxon>Alcanivorax</taxon>
    </lineage>
</organism>